<evidence type="ECO:0000313" key="4">
    <source>
        <dbReference type="Proteomes" id="UP000644756"/>
    </source>
</evidence>
<dbReference type="EMBL" id="BMGR01000005">
    <property type="protein sequence ID" value="GGG02306.1"/>
    <property type="molecule type" value="Genomic_DNA"/>
</dbReference>
<dbReference type="RefSeq" id="WP_188530846.1">
    <property type="nucleotide sequence ID" value="NZ_BMGR01000005.1"/>
</dbReference>
<dbReference type="SUPFAM" id="SSF51735">
    <property type="entry name" value="NAD(P)-binding Rossmann-fold domains"/>
    <property type="match status" value="1"/>
</dbReference>
<evidence type="ECO:0000256" key="2">
    <source>
        <dbReference type="ARBA" id="ARBA00023002"/>
    </source>
</evidence>
<dbReference type="Proteomes" id="UP000644756">
    <property type="component" value="Unassembled WGS sequence"/>
</dbReference>
<protein>
    <submittedName>
        <fullName evidence="3">Short-chain dehydrogenase</fullName>
    </submittedName>
</protein>
<keyword evidence="2" id="KW-0560">Oxidoreductase</keyword>
<evidence type="ECO:0000256" key="1">
    <source>
        <dbReference type="ARBA" id="ARBA00022857"/>
    </source>
</evidence>
<dbReference type="InterPro" id="IPR036291">
    <property type="entry name" value="NAD(P)-bd_dom_sf"/>
</dbReference>
<keyword evidence="4" id="KW-1185">Reference proteome</keyword>
<dbReference type="InterPro" id="IPR051468">
    <property type="entry name" value="Fungal_SecMetab_SDRs"/>
</dbReference>
<sequence length="242" mass="26586">MERANAYVTGADRGLGLGLVRVLLEKGYKVYAGSFLPHWPELGGLQRECGGKDNLVIVPLDVTSRASADEAAETIQADTDSLNLLINNAGLASDRSGTILEAQYEEDILQLFDINTLGPLRVTQSVIELLLNARSKTLVNISSVAGSVSLVTRMNQFGYTMSKSALNMQSKIIHNHLKDQGLKVLAIHPGWMRTHLFGDIGRMKDAPFESIQSARNIVALIESRTEINEDIYMDHEGNPLPW</sequence>
<dbReference type="PRINTS" id="PR00081">
    <property type="entry name" value="GDHRDH"/>
</dbReference>
<dbReference type="AlphaFoldDB" id="A0A917CZV2"/>
<dbReference type="PANTHER" id="PTHR43544:SF7">
    <property type="entry name" value="NADB-LER2"/>
    <property type="match status" value="1"/>
</dbReference>
<reference evidence="3" key="1">
    <citation type="journal article" date="2014" name="Int. J. Syst. Evol. Microbiol.">
        <title>Complete genome sequence of Corynebacterium casei LMG S-19264T (=DSM 44701T), isolated from a smear-ripened cheese.</title>
        <authorList>
            <consortium name="US DOE Joint Genome Institute (JGI-PGF)"/>
            <person name="Walter F."/>
            <person name="Albersmeier A."/>
            <person name="Kalinowski J."/>
            <person name="Ruckert C."/>
        </authorList>
    </citation>
    <scope>NUCLEOTIDE SEQUENCE</scope>
    <source>
        <strain evidence="3">CGMCC 1.12987</strain>
    </source>
</reference>
<name>A0A917CZV2_9BACL</name>
<proteinExistence type="predicted"/>
<organism evidence="3 4">
    <name type="scientific">Paenibacillus abyssi</name>
    <dbReference type="NCBI Taxonomy" id="1340531"/>
    <lineage>
        <taxon>Bacteria</taxon>
        <taxon>Bacillati</taxon>
        <taxon>Bacillota</taxon>
        <taxon>Bacilli</taxon>
        <taxon>Bacillales</taxon>
        <taxon>Paenibacillaceae</taxon>
        <taxon>Paenibacillus</taxon>
    </lineage>
</organism>
<dbReference type="PANTHER" id="PTHR43544">
    <property type="entry name" value="SHORT-CHAIN DEHYDROGENASE/REDUCTASE"/>
    <property type="match status" value="1"/>
</dbReference>
<dbReference type="GO" id="GO:0005737">
    <property type="term" value="C:cytoplasm"/>
    <property type="evidence" value="ECO:0007669"/>
    <property type="project" value="TreeGrafter"/>
</dbReference>
<dbReference type="Pfam" id="PF00106">
    <property type="entry name" value="adh_short"/>
    <property type="match status" value="1"/>
</dbReference>
<reference evidence="3" key="2">
    <citation type="submission" date="2020-09" db="EMBL/GenBank/DDBJ databases">
        <authorList>
            <person name="Sun Q."/>
            <person name="Zhou Y."/>
        </authorList>
    </citation>
    <scope>NUCLEOTIDE SEQUENCE</scope>
    <source>
        <strain evidence="3">CGMCC 1.12987</strain>
    </source>
</reference>
<dbReference type="GO" id="GO:0016491">
    <property type="term" value="F:oxidoreductase activity"/>
    <property type="evidence" value="ECO:0007669"/>
    <property type="project" value="UniProtKB-KW"/>
</dbReference>
<dbReference type="InterPro" id="IPR002347">
    <property type="entry name" value="SDR_fam"/>
</dbReference>
<accession>A0A917CZV2</accession>
<comment type="caution">
    <text evidence="3">The sequence shown here is derived from an EMBL/GenBank/DDBJ whole genome shotgun (WGS) entry which is preliminary data.</text>
</comment>
<keyword evidence="1" id="KW-0521">NADP</keyword>
<evidence type="ECO:0000313" key="3">
    <source>
        <dbReference type="EMBL" id="GGG02306.1"/>
    </source>
</evidence>
<dbReference type="Gene3D" id="3.40.50.720">
    <property type="entry name" value="NAD(P)-binding Rossmann-like Domain"/>
    <property type="match status" value="1"/>
</dbReference>
<gene>
    <name evidence="3" type="ORF">GCM10010916_19370</name>
</gene>